<dbReference type="InterPro" id="IPR036390">
    <property type="entry name" value="WH_DNA-bd_sf"/>
</dbReference>
<name>A0A845MEI3_9PROT</name>
<reference evidence="5 6" key="1">
    <citation type="journal article" date="2014" name="Int. J. Syst. Evol. Microbiol.">
        <title>Sneathiella chungangensis sp. nov., isolated from a marine sand, and emended description of the genus Sneathiella.</title>
        <authorList>
            <person name="Siamphan C."/>
            <person name="Kim H."/>
            <person name="Lee J.S."/>
            <person name="Kim W."/>
        </authorList>
    </citation>
    <scope>NUCLEOTIDE SEQUENCE [LARGE SCALE GENOMIC DNA]</scope>
    <source>
        <strain evidence="5 6">KCTC 32476</strain>
    </source>
</reference>
<gene>
    <name evidence="5" type="ORF">GQF03_03835</name>
</gene>
<evidence type="ECO:0000313" key="6">
    <source>
        <dbReference type="Proteomes" id="UP000445696"/>
    </source>
</evidence>
<dbReference type="Gene3D" id="1.10.10.10">
    <property type="entry name" value="Winged helix-like DNA-binding domain superfamily/Winged helix DNA-binding domain"/>
    <property type="match status" value="1"/>
</dbReference>
<dbReference type="AlphaFoldDB" id="A0A845MEI3"/>
<feature type="domain" description="HTH hxlR-type" evidence="4">
    <location>
        <begin position="8"/>
        <end position="105"/>
    </location>
</feature>
<sequence length="236" mass="26418">MKTYGQFCPVAKASELFCERWTPLIIRDLAQGASRFSELQKGVPLMSPTLLSSRLKQLEAEDIVERRTSGGGKTRTYHLTAAGREFIPMVEALGIWGQRWSRRQLVEGEVDLGLLVWALERGVNPAAFGERRSVVQLDLTDQPDNKRLWWFVNREGACELCVEDPGFEVDLYLACSLPDMIYIIRGDLPLTEALDAGRLDAHGPRRITTKLAKWLNLGPLTKVKSARGEGPAAARR</sequence>
<dbReference type="GO" id="GO:0003677">
    <property type="term" value="F:DNA binding"/>
    <property type="evidence" value="ECO:0007669"/>
    <property type="project" value="UniProtKB-KW"/>
</dbReference>
<dbReference type="InterPro" id="IPR011991">
    <property type="entry name" value="ArsR-like_HTH"/>
</dbReference>
<dbReference type="SUPFAM" id="SSF55718">
    <property type="entry name" value="SCP-like"/>
    <property type="match status" value="1"/>
</dbReference>
<dbReference type="SUPFAM" id="SSF46785">
    <property type="entry name" value="Winged helix' DNA-binding domain"/>
    <property type="match status" value="1"/>
</dbReference>
<dbReference type="InterPro" id="IPR036527">
    <property type="entry name" value="SCP2_sterol-bd_dom_sf"/>
</dbReference>
<evidence type="ECO:0000256" key="3">
    <source>
        <dbReference type="ARBA" id="ARBA00023163"/>
    </source>
</evidence>
<keyword evidence="3" id="KW-0804">Transcription</keyword>
<dbReference type="Proteomes" id="UP000445696">
    <property type="component" value="Unassembled WGS sequence"/>
</dbReference>
<protein>
    <submittedName>
        <fullName evidence="5">Transcriptional regulator</fullName>
    </submittedName>
</protein>
<evidence type="ECO:0000256" key="1">
    <source>
        <dbReference type="ARBA" id="ARBA00023015"/>
    </source>
</evidence>
<evidence type="ECO:0000259" key="4">
    <source>
        <dbReference type="PROSITE" id="PS51118"/>
    </source>
</evidence>
<evidence type="ECO:0000256" key="2">
    <source>
        <dbReference type="ARBA" id="ARBA00023125"/>
    </source>
</evidence>
<dbReference type="PROSITE" id="PS51118">
    <property type="entry name" value="HTH_HXLR"/>
    <property type="match status" value="1"/>
</dbReference>
<dbReference type="InterPro" id="IPR036388">
    <property type="entry name" value="WH-like_DNA-bd_sf"/>
</dbReference>
<organism evidence="5 6">
    <name type="scientific">Sneathiella chungangensis</name>
    <dbReference type="NCBI Taxonomy" id="1418234"/>
    <lineage>
        <taxon>Bacteria</taxon>
        <taxon>Pseudomonadati</taxon>
        <taxon>Pseudomonadota</taxon>
        <taxon>Alphaproteobacteria</taxon>
        <taxon>Sneathiellales</taxon>
        <taxon>Sneathiellaceae</taxon>
        <taxon>Sneathiella</taxon>
    </lineage>
</organism>
<keyword evidence="1" id="KW-0805">Transcription regulation</keyword>
<evidence type="ECO:0000313" key="5">
    <source>
        <dbReference type="EMBL" id="MZR21454.1"/>
    </source>
</evidence>
<dbReference type="InterPro" id="IPR002577">
    <property type="entry name" value="HTH_HxlR"/>
</dbReference>
<dbReference type="GO" id="GO:0006355">
    <property type="term" value="P:regulation of DNA-templated transcription"/>
    <property type="evidence" value="ECO:0007669"/>
    <property type="project" value="UniProtKB-ARBA"/>
</dbReference>
<dbReference type="CDD" id="cd00090">
    <property type="entry name" value="HTH_ARSR"/>
    <property type="match status" value="1"/>
</dbReference>
<comment type="caution">
    <text evidence="5">The sequence shown here is derived from an EMBL/GenBank/DDBJ whole genome shotgun (WGS) entry which is preliminary data.</text>
</comment>
<dbReference type="EMBL" id="WTVA01000001">
    <property type="protein sequence ID" value="MZR21454.1"/>
    <property type="molecule type" value="Genomic_DNA"/>
</dbReference>
<proteinExistence type="predicted"/>
<accession>A0A845MEI3</accession>
<dbReference type="PANTHER" id="PTHR33204:SF18">
    <property type="entry name" value="TRANSCRIPTIONAL REGULATORY PROTEIN"/>
    <property type="match status" value="1"/>
</dbReference>
<keyword evidence="6" id="KW-1185">Reference proteome</keyword>
<dbReference type="PANTHER" id="PTHR33204">
    <property type="entry name" value="TRANSCRIPTIONAL REGULATOR, MARR FAMILY"/>
    <property type="match status" value="1"/>
</dbReference>
<dbReference type="RefSeq" id="WP_161337848.1">
    <property type="nucleotide sequence ID" value="NZ_JBHSDG010000002.1"/>
</dbReference>
<keyword evidence="2" id="KW-0238">DNA-binding</keyword>
<dbReference type="Pfam" id="PF01638">
    <property type="entry name" value="HxlR"/>
    <property type="match status" value="1"/>
</dbReference>
<dbReference type="OrthoDB" id="9782219at2"/>